<reference evidence="2 3" key="1">
    <citation type="submission" date="2015-12" db="EMBL/GenBank/DDBJ databases">
        <authorList>
            <person name="Shamseldin A."/>
            <person name="Moawad H."/>
            <person name="Abd El-Rahim W.M."/>
            <person name="Sadowsky M.J."/>
        </authorList>
    </citation>
    <scope>NUCLEOTIDE SEQUENCE [LARGE SCALE GENOMIC DNA]</scope>
    <source>
        <strain evidence="2 3">SJ5A-1</strain>
    </source>
</reference>
<dbReference type="Gene3D" id="3.40.50.2300">
    <property type="match status" value="1"/>
</dbReference>
<keyword evidence="3" id="KW-1185">Reference proteome</keyword>
<gene>
    <name evidence="2" type="ORF">AVJ23_10095</name>
</gene>
<dbReference type="Proteomes" id="UP000054396">
    <property type="component" value="Unassembled WGS sequence"/>
</dbReference>
<evidence type="ECO:0000313" key="2">
    <source>
        <dbReference type="EMBL" id="KUF10783.1"/>
    </source>
</evidence>
<dbReference type="STRING" id="1685382.AVJ23_10095"/>
<proteinExistence type="predicted"/>
<organism evidence="2 3">
    <name type="scientific">Pseudoponticoccus marisrubri</name>
    <dbReference type="NCBI Taxonomy" id="1685382"/>
    <lineage>
        <taxon>Bacteria</taxon>
        <taxon>Pseudomonadati</taxon>
        <taxon>Pseudomonadota</taxon>
        <taxon>Alphaproteobacteria</taxon>
        <taxon>Rhodobacterales</taxon>
        <taxon>Roseobacteraceae</taxon>
        <taxon>Pseudoponticoccus</taxon>
    </lineage>
</organism>
<evidence type="ECO:0000259" key="1">
    <source>
        <dbReference type="PROSITE" id="PS50921"/>
    </source>
</evidence>
<comment type="caution">
    <text evidence="2">The sequence shown here is derived from an EMBL/GenBank/DDBJ whole genome shotgun (WGS) entry which is preliminary data.</text>
</comment>
<dbReference type="EMBL" id="LPXO01000005">
    <property type="protein sequence ID" value="KUF10783.1"/>
    <property type="molecule type" value="Genomic_DNA"/>
</dbReference>
<sequence>MTYSFAGQQARILHPSAELRDRVAMRLSSYGIRAEGRWPALEPEDAAADLLVIDIDRGEDGQMPWPSGEAPMPVTGLIGSETPGRLQWALRQQVDAFLPVGATANLFSALVIASARFAERAERRRAAAEADRRNGLRLEVIRAVIAIMRSEDIDEAAALKRLRAFAMVEQLPLEDAATRLLADLGQTRARA</sequence>
<dbReference type="AlphaFoldDB" id="A0A0W7WJS4"/>
<dbReference type="OrthoDB" id="6159164at2"/>
<dbReference type="InterPro" id="IPR005561">
    <property type="entry name" value="ANTAR"/>
</dbReference>
<feature type="domain" description="ANTAR" evidence="1">
    <location>
        <begin position="120"/>
        <end position="181"/>
    </location>
</feature>
<name>A0A0W7WJS4_9RHOB</name>
<evidence type="ECO:0000313" key="3">
    <source>
        <dbReference type="Proteomes" id="UP000054396"/>
    </source>
</evidence>
<dbReference type="GO" id="GO:0003723">
    <property type="term" value="F:RNA binding"/>
    <property type="evidence" value="ECO:0007669"/>
    <property type="project" value="InterPro"/>
</dbReference>
<protein>
    <recommendedName>
        <fullName evidence="1">ANTAR domain-containing protein</fullName>
    </recommendedName>
</protein>
<accession>A0A0W7WJS4</accession>
<dbReference type="SUPFAM" id="SSF52172">
    <property type="entry name" value="CheY-like"/>
    <property type="match status" value="1"/>
</dbReference>
<dbReference type="RefSeq" id="WP_058862068.1">
    <property type="nucleotide sequence ID" value="NZ_LPXO01000005.1"/>
</dbReference>
<dbReference type="InterPro" id="IPR011006">
    <property type="entry name" value="CheY-like_superfamily"/>
</dbReference>
<dbReference type="PROSITE" id="PS50921">
    <property type="entry name" value="ANTAR"/>
    <property type="match status" value="1"/>
</dbReference>